<dbReference type="PANTHER" id="PTHR47658">
    <property type="entry name" value="HIGH MOBILITY GROUP B PROTEIN 12-RELATED"/>
    <property type="match status" value="1"/>
</dbReference>
<dbReference type="InterPro" id="IPR036910">
    <property type="entry name" value="HMG_box_dom_sf"/>
</dbReference>
<dbReference type="OrthoDB" id="1919336at2759"/>
<name>A0A8S0RGQ2_OLEEU</name>
<evidence type="ECO:0008006" key="3">
    <source>
        <dbReference type="Google" id="ProtNLM"/>
    </source>
</evidence>
<gene>
    <name evidence="1" type="ORF">OLEA9_A050042</name>
</gene>
<proteinExistence type="predicted"/>
<protein>
    <recommendedName>
        <fullName evidence="3">HMG box domain-containing protein</fullName>
    </recommendedName>
</protein>
<organism evidence="1 2">
    <name type="scientific">Olea europaea subsp. europaea</name>
    <dbReference type="NCBI Taxonomy" id="158383"/>
    <lineage>
        <taxon>Eukaryota</taxon>
        <taxon>Viridiplantae</taxon>
        <taxon>Streptophyta</taxon>
        <taxon>Embryophyta</taxon>
        <taxon>Tracheophyta</taxon>
        <taxon>Spermatophyta</taxon>
        <taxon>Magnoliopsida</taxon>
        <taxon>eudicotyledons</taxon>
        <taxon>Gunneridae</taxon>
        <taxon>Pentapetalae</taxon>
        <taxon>asterids</taxon>
        <taxon>lamiids</taxon>
        <taxon>Lamiales</taxon>
        <taxon>Oleaceae</taxon>
        <taxon>Oleeae</taxon>
        <taxon>Olea</taxon>
    </lineage>
</organism>
<dbReference type="Gramene" id="OE9A050042T1">
    <property type="protein sequence ID" value="OE9A050042C1"/>
    <property type="gene ID" value="OE9A050042"/>
</dbReference>
<dbReference type="GO" id="GO:0005634">
    <property type="term" value="C:nucleus"/>
    <property type="evidence" value="ECO:0007669"/>
    <property type="project" value="TreeGrafter"/>
</dbReference>
<sequence length="199" mass="23217">MVSQPRARKRVHSIPRGPDGSAFQKCEKCGLLVAIALTDMHECEIKKLSTKKLKSQFGIRNSNGLKIQYQPRSAFRLFIEKLLSTSKDGNEIEVDRKGFDIWKKMSKEERIPFVLQAEKINSAYVKLLLEEENEIEWVDDEADSAEIGRRHDKNYDKSEMHYDSERSSGFHFFWSKSLSFKREDLLRICPWATEKSPRT</sequence>
<dbReference type="Gene3D" id="1.10.30.10">
    <property type="entry name" value="High mobility group box domain"/>
    <property type="match status" value="1"/>
</dbReference>
<reference evidence="1 2" key="1">
    <citation type="submission" date="2019-12" db="EMBL/GenBank/DDBJ databases">
        <authorList>
            <person name="Alioto T."/>
            <person name="Alioto T."/>
            <person name="Gomez Garrido J."/>
        </authorList>
    </citation>
    <scope>NUCLEOTIDE SEQUENCE [LARGE SCALE GENOMIC DNA]</scope>
</reference>
<evidence type="ECO:0000313" key="1">
    <source>
        <dbReference type="EMBL" id="CAA2978808.1"/>
    </source>
</evidence>
<dbReference type="GO" id="GO:0003677">
    <property type="term" value="F:DNA binding"/>
    <property type="evidence" value="ECO:0007669"/>
    <property type="project" value="TreeGrafter"/>
</dbReference>
<accession>A0A8S0RGQ2</accession>
<dbReference type="AlphaFoldDB" id="A0A8S0RGQ2"/>
<keyword evidence="2" id="KW-1185">Reference proteome</keyword>
<dbReference type="PANTHER" id="PTHR47658:SF2">
    <property type="entry name" value="HMG-BOX (HIGH MOBILITY GROUP) DNA-BINDING FAMILY PROTEIN"/>
    <property type="match status" value="1"/>
</dbReference>
<dbReference type="EMBL" id="CACTIH010003622">
    <property type="protein sequence ID" value="CAA2978808.1"/>
    <property type="molecule type" value="Genomic_DNA"/>
</dbReference>
<comment type="caution">
    <text evidence="1">The sequence shown here is derived from an EMBL/GenBank/DDBJ whole genome shotgun (WGS) entry which is preliminary data.</text>
</comment>
<evidence type="ECO:0000313" key="2">
    <source>
        <dbReference type="Proteomes" id="UP000594638"/>
    </source>
</evidence>
<dbReference type="GO" id="GO:0010197">
    <property type="term" value="P:polar nucleus fusion"/>
    <property type="evidence" value="ECO:0007669"/>
    <property type="project" value="TreeGrafter"/>
</dbReference>
<dbReference type="Proteomes" id="UP000594638">
    <property type="component" value="Unassembled WGS sequence"/>
</dbReference>
<dbReference type="SUPFAM" id="SSF47095">
    <property type="entry name" value="HMG-box"/>
    <property type="match status" value="1"/>
</dbReference>